<dbReference type="AlphaFoldDB" id="A0AAW8TP15"/>
<feature type="domain" description="Mga helix-turn-helix" evidence="1">
    <location>
        <begin position="73"/>
        <end position="148"/>
    </location>
</feature>
<accession>A0AAW8TP15</accession>
<organism evidence="3 4">
    <name type="scientific">Enterococcus dongliensis</name>
    <dbReference type="NCBI Taxonomy" id="2559925"/>
    <lineage>
        <taxon>Bacteria</taxon>
        <taxon>Bacillati</taxon>
        <taxon>Bacillota</taxon>
        <taxon>Bacilli</taxon>
        <taxon>Lactobacillales</taxon>
        <taxon>Enterococcaceae</taxon>
        <taxon>Enterococcus</taxon>
    </lineage>
</organism>
<dbReference type="RefSeq" id="WP_137604378.1">
    <property type="nucleotide sequence ID" value="NZ_JARPYR010000017.1"/>
</dbReference>
<evidence type="ECO:0000313" key="4">
    <source>
        <dbReference type="Proteomes" id="UP001245561"/>
    </source>
</evidence>
<protein>
    <submittedName>
        <fullName evidence="3">Helix-turn-helix domain-containing protein</fullName>
    </submittedName>
</protein>
<dbReference type="EMBL" id="JARPYT010000010">
    <property type="protein sequence ID" value="MDT2637471.1"/>
    <property type="molecule type" value="Genomic_DNA"/>
</dbReference>
<gene>
    <name evidence="3" type="ORF">P7D36_08115</name>
    <name evidence="2" type="ORF">P7D39_09435</name>
</gene>
<keyword evidence="5" id="KW-1185">Reference proteome</keyword>
<evidence type="ECO:0000259" key="1">
    <source>
        <dbReference type="Pfam" id="PF05043"/>
    </source>
</evidence>
<comment type="caution">
    <text evidence="3">The sequence shown here is derived from an EMBL/GenBank/DDBJ whole genome shotgun (WGS) entry which is preliminary data.</text>
</comment>
<dbReference type="InterPro" id="IPR007737">
    <property type="entry name" value="Mga_HTH"/>
</dbReference>
<evidence type="ECO:0000313" key="5">
    <source>
        <dbReference type="Proteomes" id="UP001256547"/>
    </source>
</evidence>
<dbReference type="Pfam" id="PF05043">
    <property type="entry name" value="Mga"/>
    <property type="match status" value="1"/>
</dbReference>
<reference evidence="3 5" key="1">
    <citation type="submission" date="2023-03" db="EMBL/GenBank/DDBJ databases">
        <authorList>
            <person name="Shen W."/>
            <person name="Cai J."/>
        </authorList>
    </citation>
    <scope>NUCLEOTIDE SEQUENCE</scope>
    <source>
        <strain evidence="3">P55-2</strain>
        <strain evidence="2 5">P72-2</strain>
    </source>
</reference>
<sequence>MALFYHLERLPEGDYTIKSISDELGYVYSTTQVLLNEMAADCSMINKEAVLFTPQKQVRCPLNGIAYDRYFAFLVHQGVPYQCLLYLLEHPQNDLQTFCHSHYVSIASCMRHLQPLAEYTQQFGITFNRSQLSMKGDERLIRITLFNLVWAVSKGSEPLFQHFQSGELTTTLATLSQEIPLGRDYVGTKEIHLFVEITYLRIKHGFYVEDDPRYDAIFSKESQLPLDALEQFFPVSKDQLYAEYRFLQFMQYYAPTYIGNDDPRLPMIQQYLAEKNPLSTILLSFESFWEKTVIRGDTAILKKNPDIHGNLHNVLVCYYIFPQKIPTLFNLLVYFQQSTSIHYEYLHQQITRFFTRFSKRSGFEWLQGCQSCLIDLFTWLTLAYFESTGQQQPLIVSLIMESNQLFRQGITQRLNDLSFVKLVPFSIHDVAEYDFLVCSSALLLPKDNSLPYFVFNFFSKNTDYTALYRTLRKQHQRKNISYRLQTGRPASAKKID</sequence>
<name>A0AAW8TP15_9ENTE</name>
<evidence type="ECO:0000313" key="3">
    <source>
        <dbReference type="EMBL" id="MDT2637471.1"/>
    </source>
</evidence>
<proteinExistence type="predicted"/>
<dbReference type="Proteomes" id="UP001256547">
    <property type="component" value="Unassembled WGS sequence"/>
</dbReference>
<evidence type="ECO:0000313" key="2">
    <source>
        <dbReference type="EMBL" id="MDT2597223.1"/>
    </source>
</evidence>
<dbReference type="EMBL" id="JARPYR010000017">
    <property type="protein sequence ID" value="MDT2597223.1"/>
    <property type="molecule type" value="Genomic_DNA"/>
</dbReference>
<dbReference type="Proteomes" id="UP001245561">
    <property type="component" value="Unassembled WGS sequence"/>
</dbReference>